<reference evidence="1 2" key="1">
    <citation type="journal article" date="2015" name="Genome Biol. Evol.">
        <title>The genome of winter moth (Operophtera brumata) provides a genomic perspective on sexual dimorphism and phenology.</title>
        <authorList>
            <person name="Derks M.F."/>
            <person name="Smit S."/>
            <person name="Salis L."/>
            <person name="Schijlen E."/>
            <person name="Bossers A."/>
            <person name="Mateman C."/>
            <person name="Pijl A.S."/>
            <person name="de Ridder D."/>
            <person name="Groenen M.A."/>
            <person name="Visser M.E."/>
            <person name="Megens H.J."/>
        </authorList>
    </citation>
    <scope>NUCLEOTIDE SEQUENCE [LARGE SCALE GENOMIC DNA]</scope>
    <source>
        <strain evidence="1">WM2013NL</strain>
        <tissue evidence="1">Head and thorax</tissue>
    </source>
</reference>
<accession>A0A0L7LN67</accession>
<gene>
    <name evidence="1" type="ORF">OBRU01_04820</name>
</gene>
<proteinExistence type="predicted"/>
<evidence type="ECO:0000313" key="1">
    <source>
        <dbReference type="EMBL" id="KOB76993.1"/>
    </source>
</evidence>
<comment type="caution">
    <text evidence="1">The sequence shown here is derived from an EMBL/GenBank/DDBJ whole genome shotgun (WGS) entry which is preliminary data.</text>
</comment>
<name>A0A0L7LN67_OPEBR</name>
<evidence type="ECO:0000313" key="2">
    <source>
        <dbReference type="Proteomes" id="UP000037510"/>
    </source>
</evidence>
<dbReference type="EMBL" id="JTDY01000480">
    <property type="protein sequence ID" value="KOB76993.1"/>
    <property type="molecule type" value="Genomic_DNA"/>
</dbReference>
<organism evidence="1 2">
    <name type="scientific">Operophtera brumata</name>
    <name type="common">Winter moth</name>
    <name type="synonym">Phalaena brumata</name>
    <dbReference type="NCBI Taxonomy" id="104452"/>
    <lineage>
        <taxon>Eukaryota</taxon>
        <taxon>Metazoa</taxon>
        <taxon>Ecdysozoa</taxon>
        <taxon>Arthropoda</taxon>
        <taxon>Hexapoda</taxon>
        <taxon>Insecta</taxon>
        <taxon>Pterygota</taxon>
        <taxon>Neoptera</taxon>
        <taxon>Endopterygota</taxon>
        <taxon>Lepidoptera</taxon>
        <taxon>Glossata</taxon>
        <taxon>Ditrysia</taxon>
        <taxon>Geometroidea</taxon>
        <taxon>Geometridae</taxon>
        <taxon>Larentiinae</taxon>
        <taxon>Operophtera</taxon>
    </lineage>
</organism>
<keyword evidence="2" id="KW-1185">Reference proteome</keyword>
<dbReference type="AlphaFoldDB" id="A0A0L7LN67"/>
<protein>
    <submittedName>
        <fullName evidence="1">Putative transposon Ty3-I Gag-Pol polyprotein</fullName>
    </submittedName>
</protein>
<sequence>MSPTTLGDVVKLDPPPKQEQFYKNAASATGNARKRFHSPEPFQAAVTKGLETFMDQQNRLLEQLVALSRHQTDLLTHKADHLRSDSLDGQEVEEPAELQAAEPIEDHFFDRERGIRVIVYLDGFLLLHSDPDILDQQNQFVQKHLLQMGWCINYQKTSLVPS</sequence>
<dbReference type="Proteomes" id="UP000037510">
    <property type="component" value="Unassembled WGS sequence"/>
</dbReference>